<gene>
    <name evidence="7" type="ORF">PMAYCL1PPCAC_03474</name>
</gene>
<sequence>MPTPLLLSCAHYAICSFGMFANAALFIIIVTRTPRKMRSYGAVLATSAAVDFLTAASSCATFAKNEMYAIYAFTGPCTGVSFRLCIYLLGVTLCGHAFFAYNITLCFCYR</sequence>
<protein>
    <recommendedName>
        <fullName evidence="9">G protein-coupled receptor</fullName>
    </recommendedName>
</protein>
<reference evidence="8" key="1">
    <citation type="submission" date="2022-10" db="EMBL/GenBank/DDBJ databases">
        <title>Genome assembly of Pristionchus species.</title>
        <authorList>
            <person name="Yoshida K."/>
            <person name="Sommer R.J."/>
        </authorList>
    </citation>
    <scope>NUCLEOTIDE SEQUENCE [LARGE SCALE GENOMIC DNA]</scope>
    <source>
        <strain evidence="8">RS5460</strain>
    </source>
</reference>
<evidence type="ECO:0000256" key="3">
    <source>
        <dbReference type="ARBA" id="ARBA00022692"/>
    </source>
</evidence>
<dbReference type="PANTHER" id="PTHR22945">
    <property type="entry name" value="SERPENTINE RECEPTOR, CLASS D DELTA"/>
    <property type="match status" value="1"/>
</dbReference>
<dbReference type="InterPro" id="IPR019421">
    <property type="entry name" value="7TM_GPCR_serpentine_rcpt_Srd"/>
</dbReference>
<feature type="transmembrane region" description="Helical" evidence="6">
    <location>
        <begin position="86"/>
        <end position="109"/>
    </location>
</feature>
<evidence type="ECO:0000256" key="1">
    <source>
        <dbReference type="ARBA" id="ARBA00004141"/>
    </source>
</evidence>
<dbReference type="AlphaFoldDB" id="A0AAN4Z4Q5"/>
<organism evidence="7 8">
    <name type="scientific">Pristionchus mayeri</name>
    <dbReference type="NCBI Taxonomy" id="1317129"/>
    <lineage>
        <taxon>Eukaryota</taxon>
        <taxon>Metazoa</taxon>
        <taxon>Ecdysozoa</taxon>
        <taxon>Nematoda</taxon>
        <taxon>Chromadorea</taxon>
        <taxon>Rhabditida</taxon>
        <taxon>Rhabditina</taxon>
        <taxon>Diplogasteromorpha</taxon>
        <taxon>Diplogasteroidea</taxon>
        <taxon>Neodiplogasteridae</taxon>
        <taxon>Pristionchus</taxon>
    </lineage>
</organism>
<accession>A0AAN4Z4Q5</accession>
<evidence type="ECO:0000256" key="5">
    <source>
        <dbReference type="ARBA" id="ARBA00023136"/>
    </source>
</evidence>
<dbReference type="PANTHER" id="PTHR22945:SF40">
    <property type="entry name" value="SERPENTINE RECEPTOR, CLASS D (DELTA)-RELATED"/>
    <property type="match status" value="1"/>
</dbReference>
<dbReference type="InterPro" id="IPR050920">
    <property type="entry name" value="Nematode_rcpt-like_delta"/>
</dbReference>
<dbReference type="Pfam" id="PF10317">
    <property type="entry name" value="7TM_GPCR_Srd"/>
    <property type="match status" value="1"/>
</dbReference>
<evidence type="ECO:0000313" key="8">
    <source>
        <dbReference type="Proteomes" id="UP001328107"/>
    </source>
</evidence>
<name>A0AAN4Z4Q5_9BILA</name>
<keyword evidence="5 6" id="KW-0472">Membrane</keyword>
<evidence type="ECO:0000256" key="2">
    <source>
        <dbReference type="ARBA" id="ARBA00009166"/>
    </source>
</evidence>
<comment type="subcellular location">
    <subcellularLocation>
        <location evidence="1">Membrane</location>
        <topology evidence="1">Multi-pass membrane protein</topology>
    </subcellularLocation>
</comment>
<feature type="non-terminal residue" evidence="7">
    <location>
        <position position="110"/>
    </location>
</feature>
<dbReference type="Proteomes" id="UP001328107">
    <property type="component" value="Unassembled WGS sequence"/>
</dbReference>
<dbReference type="GO" id="GO:0016020">
    <property type="term" value="C:membrane"/>
    <property type="evidence" value="ECO:0007669"/>
    <property type="project" value="UniProtKB-SubCell"/>
</dbReference>
<dbReference type="EMBL" id="BTRK01000001">
    <property type="protein sequence ID" value="GMR33279.1"/>
    <property type="molecule type" value="Genomic_DNA"/>
</dbReference>
<keyword evidence="8" id="KW-1185">Reference proteome</keyword>
<proteinExistence type="inferred from homology"/>
<evidence type="ECO:0008006" key="9">
    <source>
        <dbReference type="Google" id="ProtNLM"/>
    </source>
</evidence>
<keyword evidence="4 6" id="KW-1133">Transmembrane helix</keyword>
<evidence type="ECO:0000313" key="7">
    <source>
        <dbReference type="EMBL" id="GMR33279.1"/>
    </source>
</evidence>
<evidence type="ECO:0000256" key="6">
    <source>
        <dbReference type="SAM" id="Phobius"/>
    </source>
</evidence>
<comment type="similarity">
    <text evidence="2">Belongs to the nematode receptor-like protein srd family.</text>
</comment>
<keyword evidence="3 6" id="KW-0812">Transmembrane</keyword>
<feature type="transmembrane region" description="Helical" evidence="6">
    <location>
        <begin position="42"/>
        <end position="63"/>
    </location>
</feature>
<feature type="transmembrane region" description="Helical" evidence="6">
    <location>
        <begin position="12"/>
        <end position="30"/>
    </location>
</feature>
<comment type="caution">
    <text evidence="7">The sequence shown here is derived from an EMBL/GenBank/DDBJ whole genome shotgun (WGS) entry which is preliminary data.</text>
</comment>
<evidence type="ECO:0000256" key="4">
    <source>
        <dbReference type="ARBA" id="ARBA00022989"/>
    </source>
</evidence>